<dbReference type="GO" id="GO:0003684">
    <property type="term" value="F:damaged DNA binding"/>
    <property type="evidence" value="ECO:0007669"/>
    <property type="project" value="InterPro"/>
</dbReference>
<dbReference type="Proteomes" id="UP000501076">
    <property type="component" value="Plasmid pFDU301A"/>
</dbReference>
<keyword evidence="3 12" id="KW-0227">DNA damage</keyword>
<feature type="domain" description="RecA family profile 1" evidence="13">
    <location>
        <begin position="69"/>
        <end position="220"/>
    </location>
</feature>
<keyword evidence="7 12" id="KW-0067">ATP-binding</keyword>
<evidence type="ECO:0000256" key="2">
    <source>
        <dbReference type="ARBA" id="ARBA00022741"/>
    </source>
</evidence>
<geneLocation type="plasmid" evidence="15">
    <name>pfdu301a</name>
</geneLocation>
<comment type="function">
    <text evidence="12">DNA-dependent ATPase involved in processing of recombination intermediates, plays a role in repairing DNA breaks. Stimulates the branch migration of RecA-mediated strand transfer reactions, allowing the 3' invading strand to extend heteroduplex DNA faster. Binds ssDNA in the presence of ADP but not other nucleotides, has ATPase activity that is stimulated by ssDNA and various branched DNA structures, but inhibited by SSB. Does not have RecA's homology-searching function.</text>
</comment>
<dbReference type="RefSeq" id="WP_171778195.1">
    <property type="nucleotide sequence ID" value="NZ_CP045273.1"/>
</dbReference>
<evidence type="ECO:0000256" key="7">
    <source>
        <dbReference type="ARBA" id="ARBA00022840"/>
    </source>
</evidence>
<dbReference type="AlphaFoldDB" id="A0A6M6DZP4"/>
<evidence type="ECO:0000256" key="9">
    <source>
        <dbReference type="ARBA" id="ARBA00023125"/>
    </source>
</evidence>
<dbReference type="Pfam" id="PF13481">
    <property type="entry name" value="AAA_25"/>
    <property type="match status" value="1"/>
</dbReference>
<dbReference type="GO" id="GO:0005829">
    <property type="term" value="C:cytosol"/>
    <property type="evidence" value="ECO:0007669"/>
    <property type="project" value="TreeGrafter"/>
</dbReference>
<keyword evidence="2 12" id="KW-0547">Nucleotide-binding</keyword>
<dbReference type="SUPFAM" id="SSF54211">
    <property type="entry name" value="Ribosomal protein S5 domain 2-like"/>
    <property type="match status" value="1"/>
</dbReference>
<evidence type="ECO:0000256" key="10">
    <source>
        <dbReference type="ARBA" id="ARBA00023204"/>
    </source>
</evidence>
<dbReference type="InterPro" id="IPR041166">
    <property type="entry name" value="Rubredoxin_2"/>
</dbReference>
<evidence type="ECO:0000313" key="14">
    <source>
        <dbReference type="EMBL" id="QJX80212.1"/>
    </source>
</evidence>
<dbReference type="InterPro" id="IPR014721">
    <property type="entry name" value="Ribsml_uS5_D2-typ_fold_subgr"/>
</dbReference>
<dbReference type="EMBL" id="CP045273">
    <property type="protein sequence ID" value="QJX80212.1"/>
    <property type="molecule type" value="Genomic_DNA"/>
</dbReference>
<sequence length="462" mass="50954">MSKKSKFVCKECGYETYKAAGKCFGCGTFGSLREESYFTGKEKETKSSKTISTTNKKAVYLHEVNEGFVEQGFSSGIGELDRVLGGQITEGSLVLLGGDPGNGKSTLLSKVSDNVSKSEKVFYASGEESEYQLKKRMQGRMKMSAANNNFKILFSRNLDEIETEALEYRPKLMILDSINTIGDPMVAGNPGDISQVRHCINRLMNLAKEHGITIFIIVQVTKNGDIKGPKELEHMVDTVLYLEGEKYSDLRLVRCRKNRFGSDMELGVFRMAEEGLIEVPNPSEYLLANRPEDSSGSGVVCISDTRPLLIEVQALVSAPVVPGTNPRRTAKGFSRNNLSILTAVLERKCNSRELSAKDIYVNVVGGMDVEEPGADLGVAMTIYSSNVNKVIDSSTVMIGEVGLAGEVRPVSRIEQLVREVHRVGFKQVIVPMGSFEQLKKLQTEDFLITPVRNLNECIKVLF</sequence>
<name>A0A6M6DZP4_PRIMG</name>
<reference evidence="14 15" key="1">
    <citation type="submission" date="2019-10" db="EMBL/GenBank/DDBJ databases">
        <title>Complete genome sequences for adaption low water activity.</title>
        <authorList>
            <person name="Zhao L."/>
            <person name="Zhong J."/>
        </authorList>
    </citation>
    <scope>NUCLEOTIDE SEQUENCE [LARGE SCALE GENOMIC DNA]</scope>
    <source>
        <strain evidence="14 15">FDU301</strain>
        <plasmid evidence="15">pfdu301a</plasmid>
    </source>
</reference>
<dbReference type="PANTHER" id="PTHR32472:SF10">
    <property type="entry name" value="DNA REPAIR PROTEIN RADA-LIKE PROTEIN"/>
    <property type="match status" value="1"/>
</dbReference>
<keyword evidence="1 12" id="KW-0479">Metal-binding</keyword>
<accession>A0A6M6DZP4</accession>
<dbReference type="GO" id="GO:0008270">
    <property type="term" value="F:zinc ion binding"/>
    <property type="evidence" value="ECO:0007669"/>
    <property type="project" value="UniProtKB-KW"/>
</dbReference>
<evidence type="ECO:0000256" key="3">
    <source>
        <dbReference type="ARBA" id="ARBA00022763"/>
    </source>
</evidence>
<dbReference type="Gene3D" id="3.40.50.300">
    <property type="entry name" value="P-loop containing nucleotide triphosphate hydrolases"/>
    <property type="match status" value="1"/>
</dbReference>
<dbReference type="Pfam" id="PF13541">
    <property type="entry name" value="ChlI"/>
    <property type="match status" value="1"/>
</dbReference>
<evidence type="ECO:0000256" key="5">
    <source>
        <dbReference type="ARBA" id="ARBA00022801"/>
    </source>
</evidence>
<dbReference type="GO" id="GO:0016787">
    <property type="term" value="F:hydrolase activity"/>
    <property type="evidence" value="ECO:0007669"/>
    <property type="project" value="UniProtKB-KW"/>
</dbReference>
<dbReference type="InterPro" id="IPR020588">
    <property type="entry name" value="RecA_ATP-bd"/>
</dbReference>
<dbReference type="InterPro" id="IPR027417">
    <property type="entry name" value="P-loop_NTPase"/>
</dbReference>
<keyword evidence="10 12" id="KW-0234">DNA repair</keyword>
<keyword evidence="9 12" id="KW-0238">DNA-binding</keyword>
<keyword evidence="8" id="KW-0346">Stress response</keyword>
<evidence type="ECO:0000256" key="11">
    <source>
        <dbReference type="NCBIfam" id="TIGR00416"/>
    </source>
</evidence>
<dbReference type="Gene3D" id="3.30.230.10">
    <property type="match status" value="1"/>
</dbReference>
<dbReference type="SUPFAM" id="SSF52540">
    <property type="entry name" value="P-loop containing nucleoside triphosphate hydrolases"/>
    <property type="match status" value="1"/>
</dbReference>
<keyword evidence="6 12" id="KW-0862">Zinc</keyword>
<dbReference type="InterPro" id="IPR020568">
    <property type="entry name" value="Ribosomal_Su5_D2-typ_SF"/>
</dbReference>
<dbReference type="SMART" id="SM00382">
    <property type="entry name" value="AAA"/>
    <property type="match status" value="1"/>
</dbReference>
<evidence type="ECO:0000256" key="12">
    <source>
        <dbReference type="RuleBase" id="RU003555"/>
    </source>
</evidence>
<comment type="similarity">
    <text evidence="12">Belongs to the RecA family. RadA subfamily.</text>
</comment>
<gene>
    <name evidence="14" type="primary">radA</name>
    <name evidence="14" type="ORF">FDZ14_29385</name>
</gene>
<evidence type="ECO:0000256" key="8">
    <source>
        <dbReference type="ARBA" id="ARBA00023016"/>
    </source>
</evidence>
<keyword evidence="4 12" id="KW-0863">Zinc-finger</keyword>
<evidence type="ECO:0000313" key="15">
    <source>
        <dbReference type="Proteomes" id="UP000501076"/>
    </source>
</evidence>
<dbReference type="Pfam" id="PF18073">
    <property type="entry name" value="Zn_ribbon_LapB"/>
    <property type="match status" value="1"/>
</dbReference>
<dbReference type="PROSITE" id="PS50162">
    <property type="entry name" value="RECA_2"/>
    <property type="match status" value="1"/>
</dbReference>
<proteinExistence type="inferred from homology"/>
<dbReference type="PRINTS" id="PR01874">
    <property type="entry name" value="DNAREPAIRADA"/>
</dbReference>
<dbReference type="GO" id="GO:0140664">
    <property type="term" value="F:ATP-dependent DNA damage sensor activity"/>
    <property type="evidence" value="ECO:0007669"/>
    <property type="project" value="InterPro"/>
</dbReference>
<dbReference type="PANTHER" id="PTHR32472">
    <property type="entry name" value="DNA REPAIR PROTEIN RADA"/>
    <property type="match status" value="1"/>
</dbReference>
<dbReference type="GO" id="GO:0005524">
    <property type="term" value="F:ATP binding"/>
    <property type="evidence" value="ECO:0007669"/>
    <property type="project" value="UniProtKB-UniRule"/>
</dbReference>
<organism evidence="14 15">
    <name type="scientific">Priestia megaterium</name>
    <name type="common">Bacillus megaterium</name>
    <dbReference type="NCBI Taxonomy" id="1404"/>
    <lineage>
        <taxon>Bacteria</taxon>
        <taxon>Bacillati</taxon>
        <taxon>Bacillota</taxon>
        <taxon>Bacilli</taxon>
        <taxon>Bacillales</taxon>
        <taxon>Bacillaceae</taxon>
        <taxon>Priestia</taxon>
    </lineage>
</organism>
<dbReference type="InterPro" id="IPR004504">
    <property type="entry name" value="DNA_repair_RadA"/>
</dbReference>
<keyword evidence="5" id="KW-0378">Hydrolase</keyword>
<evidence type="ECO:0000256" key="1">
    <source>
        <dbReference type="ARBA" id="ARBA00022723"/>
    </source>
</evidence>
<dbReference type="InterPro" id="IPR003593">
    <property type="entry name" value="AAA+_ATPase"/>
</dbReference>
<evidence type="ECO:0000256" key="6">
    <source>
        <dbReference type="ARBA" id="ARBA00022833"/>
    </source>
</evidence>
<evidence type="ECO:0000256" key="4">
    <source>
        <dbReference type="ARBA" id="ARBA00022771"/>
    </source>
</evidence>
<dbReference type="GO" id="GO:0000725">
    <property type="term" value="P:recombinational repair"/>
    <property type="evidence" value="ECO:0007669"/>
    <property type="project" value="TreeGrafter"/>
</dbReference>
<dbReference type="NCBIfam" id="TIGR00416">
    <property type="entry name" value="sms"/>
    <property type="match status" value="1"/>
</dbReference>
<evidence type="ECO:0000259" key="13">
    <source>
        <dbReference type="PROSITE" id="PS50162"/>
    </source>
</evidence>
<protein>
    <recommendedName>
        <fullName evidence="11 12">DNA repair protein RadA</fullName>
    </recommendedName>
</protein>
<keyword evidence="14" id="KW-0614">Plasmid</keyword>